<dbReference type="GO" id="GO:0004519">
    <property type="term" value="F:endonuclease activity"/>
    <property type="evidence" value="ECO:0007669"/>
    <property type="project" value="InterPro"/>
</dbReference>
<dbReference type="Gene3D" id="3.40.50.300">
    <property type="entry name" value="P-loop containing nucleotide triphosphate hydrolases"/>
    <property type="match status" value="1"/>
</dbReference>
<dbReference type="PROSITE" id="PS50817">
    <property type="entry name" value="INTEIN_N_TER"/>
    <property type="match status" value="1"/>
</dbReference>
<dbReference type="Pfam" id="PF04466">
    <property type="entry name" value="Terminase_3"/>
    <property type="match status" value="1"/>
</dbReference>
<dbReference type="InterPro" id="IPR035413">
    <property type="entry name" value="Terminase_L_C"/>
</dbReference>
<name>A0A5C6M6H1_9LACO</name>
<sequence>MSNVLTLKKVFNKAFYSLWSDVKSGRYLRYTEKGGRGSAKSTHIAMTIILLMKKLPVSALVVRKVGNTLSESVVEQLKEAVDMLGMESEWYFKKSPMMATYLPRGNSIYFRGADDPGKIKSFKVAKYPLTILWVEELAEFKIEDEIGVIEKSVLRAELPADLSYYFFYSYNPPKRKQSWVNKKFETKVNLSPNTRVHHTTYKDNPHIATVFVEEAEHLLKVNKFKYDWEYGGEPIGNGVVPFNNLVFRKIPDEEFNSFDNIRQGLDFGYATDPVAGVQWHYDKTRRRIYAMREVYGVKMSNRELAAYAERALFFQHETIADSEDPRTISELKNEHGWSANYLRGAKKGPDSVIHGENWLDDLESIIIDPDRTPNLAREFENIDYETDKDGNPKPRLEDKDNHCITGDTLIDTVKGQVPIKELVGTTGLVKCFNEDKQIATESTYFDVRLTRENAKVFEIETESGRKIKATSDHLILTINGWKMVKELNADDEIRTL</sequence>
<dbReference type="CDD" id="cd00081">
    <property type="entry name" value="Hint"/>
    <property type="match status" value="1"/>
</dbReference>
<dbReference type="GO" id="GO:0005524">
    <property type="term" value="F:ATP binding"/>
    <property type="evidence" value="ECO:0007669"/>
    <property type="project" value="InterPro"/>
</dbReference>
<dbReference type="SMART" id="SM00306">
    <property type="entry name" value="HintN"/>
    <property type="match status" value="1"/>
</dbReference>
<dbReference type="InterPro" id="IPR052380">
    <property type="entry name" value="Viral_DNA_packaging_terminase"/>
</dbReference>
<dbReference type="GO" id="GO:0016539">
    <property type="term" value="P:intein-mediated protein splicing"/>
    <property type="evidence" value="ECO:0007669"/>
    <property type="project" value="InterPro"/>
</dbReference>
<dbReference type="RefSeq" id="WP_146303308.1">
    <property type="nucleotide sequence ID" value="NZ_JANXKU010000004.1"/>
</dbReference>
<evidence type="ECO:0000313" key="3">
    <source>
        <dbReference type="Proteomes" id="UP000321659"/>
    </source>
</evidence>
<dbReference type="NCBIfam" id="TIGR01547">
    <property type="entry name" value="phage_term_2"/>
    <property type="match status" value="1"/>
</dbReference>
<dbReference type="InterPro" id="IPR036844">
    <property type="entry name" value="Hint_dom_sf"/>
</dbReference>
<evidence type="ECO:0000313" key="2">
    <source>
        <dbReference type="EMBL" id="TWW10238.1"/>
    </source>
</evidence>
<organism evidence="2 3">
    <name type="scientific">Dellaglioa algida</name>
    <dbReference type="NCBI Taxonomy" id="105612"/>
    <lineage>
        <taxon>Bacteria</taxon>
        <taxon>Bacillati</taxon>
        <taxon>Bacillota</taxon>
        <taxon>Bacilli</taxon>
        <taxon>Lactobacillales</taxon>
        <taxon>Lactobacillaceae</taxon>
        <taxon>Dellaglioa</taxon>
    </lineage>
</organism>
<dbReference type="InterPro" id="IPR027417">
    <property type="entry name" value="P-loop_NTPase"/>
</dbReference>
<feature type="domain" description="Hint" evidence="1">
    <location>
        <begin position="401"/>
        <end position="494"/>
    </location>
</feature>
<accession>A0A5C6M6H1</accession>
<dbReference type="InterPro" id="IPR006437">
    <property type="entry name" value="Phage_terminase_lsu"/>
</dbReference>
<dbReference type="NCBIfam" id="TIGR01445">
    <property type="entry name" value="intein_Nterm"/>
    <property type="match status" value="1"/>
</dbReference>
<dbReference type="AlphaFoldDB" id="A0A5C6M6H1"/>
<comment type="caution">
    <text evidence="2">The sequence shown here is derived from an EMBL/GenBank/DDBJ whole genome shotgun (WGS) entry which is preliminary data.</text>
</comment>
<dbReference type="InterPro" id="IPR035412">
    <property type="entry name" value="Terminase_L_N"/>
</dbReference>
<dbReference type="PANTHER" id="PTHR39184">
    <property type="match status" value="1"/>
</dbReference>
<proteinExistence type="inferred from homology"/>
<dbReference type="Proteomes" id="UP000321659">
    <property type="component" value="Unassembled WGS sequence"/>
</dbReference>
<dbReference type="Pfam" id="PF17288">
    <property type="entry name" value="Terminase_3C"/>
    <property type="match status" value="1"/>
</dbReference>
<dbReference type="HAMAP" id="MF_04145">
    <property type="entry name" value="TERL_SPP1"/>
    <property type="match status" value="1"/>
</dbReference>
<dbReference type="InterPro" id="IPR006141">
    <property type="entry name" value="Intein_N"/>
</dbReference>
<reference evidence="2 3" key="1">
    <citation type="submission" date="2019-04" db="EMBL/GenBank/DDBJ databases">
        <title>In vitro growth and metabolic characteristics of meat-borne Lactobacillus algidus strains.</title>
        <authorList>
            <person name="Sade E."/>
            <person name="Per J."/>
            <person name="Tytti H."/>
            <person name="Johanna B.K."/>
        </authorList>
    </citation>
    <scope>NUCLEOTIDE SEQUENCE [LARGE SCALE GENOMIC DNA]</scope>
    <source>
        <strain evidence="2 3">LTS37-1</strain>
    </source>
</reference>
<dbReference type="EMBL" id="SRRQ01000018">
    <property type="protein sequence ID" value="TWW10238.1"/>
    <property type="molecule type" value="Genomic_DNA"/>
</dbReference>
<dbReference type="GO" id="GO:0016887">
    <property type="term" value="F:ATP hydrolysis activity"/>
    <property type="evidence" value="ECO:0007669"/>
    <property type="project" value="InterPro"/>
</dbReference>
<dbReference type="PANTHER" id="PTHR39184:SF1">
    <property type="entry name" value="PBSX PHAGE TERMINASE LARGE SUBUNIT"/>
    <property type="match status" value="1"/>
</dbReference>
<dbReference type="InterPro" id="IPR044269">
    <property type="entry name" value="Terminase_large_su_SPP1-like"/>
</dbReference>
<dbReference type="SUPFAM" id="SSF51294">
    <property type="entry name" value="Hedgehog/intein (Hint) domain"/>
    <property type="match status" value="1"/>
</dbReference>
<gene>
    <name evidence="2" type="ORF">LABALGLTS371_15260</name>
</gene>
<dbReference type="Gene3D" id="3.30.420.280">
    <property type="match status" value="1"/>
</dbReference>
<dbReference type="Gene3D" id="2.170.16.10">
    <property type="entry name" value="Hedgehog/Intein (Hint) domain"/>
    <property type="match status" value="1"/>
</dbReference>
<dbReference type="InterPro" id="IPR003587">
    <property type="entry name" value="Hint_dom_N"/>
</dbReference>
<evidence type="ECO:0000259" key="1">
    <source>
        <dbReference type="SMART" id="SM00306"/>
    </source>
</evidence>
<protein>
    <submittedName>
        <fullName evidence="2">Terminase</fullName>
    </submittedName>
</protein>